<accession>A0A1C0Y8J0</accession>
<name>A0A1C0Y8J0_9BACL</name>
<dbReference type="InterPro" id="IPR035093">
    <property type="entry name" value="RelE/ParE_toxin_dom_sf"/>
</dbReference>
<dbReference type="SUPFAM" id="SSF143011">
    <property type="entry name" value="RelE-like"/>
    <property type="match status" value="1"/>
</dbReference>
<evidence type="ECO:0000313" key="1">
    <source>
        <dbReference type="EMBL" id="OCS83445.1"/>
    </source>
</evidence>
<dbReference type="AlphaFoldDB" id="A0A1C0Y8J0"/>
<protein>
    <recommendedName>
        <fullName evidence="3">Addiction module toxin RelE</fullName>
    </recommendedName>
</protein>
<proteinExistence type="predicted"/>
<dbReference type="EMBL" id="MATO01000089">
    <property type="protein sequence ID" value="OCS83445.1"/>
    <property type="molecule type" value="Genomic_DNA"/>
</dbReference>
<evidence type="ECO:0008006" key="3">
    <source>
        <dbReference type="Google" id="ProtNLM"/>
    </source>
</evidence>
<dbReference type="RefSeq" id="WP_066466618.1">
    <property type="nucleotide sequence ID" value="NZ_MATO01000089.1"/>
</dbReference>
<dbReference type="OrthoDB" id="2167761at2"/>
<dbReference type="Gene3D" id="3.30.2310.20">
    <property type="entry name" value="RelE-like"/>
    <property type="match status" value="1"/>
</dbReference>
<evidence type="ECO:0000313" key="2">
    <source>
        <dbReference type="Proteomes" id="UP000093482"/>
    </source>
</evidence>
<organism evidence="1 2">
    <name type="scientific">Caryophanon latum</name>
    <dbReference type="NCBI Taxonomy" id="33977"/>
    <lineage>
        <taxon>Bacteria</taxon>
        <taxon>Bacillati</taxon>
        <taxon>Bacillota</taxon>
        <taxon>Bacilli</taxon>
        <taxon>Bacillales</taxon>
        <taxon>Caryophanaceae</taxon>
        <taxon>Caryophanon</taxon>
    </lineage>
</organism>
<sequence length="111" mass="12819">MSQLNHLFPKLYFWKEAEKDWHKLDGSQKKFIAKGLLRIQENGANIGEELGNKKNSNLCGYRKLKFKANGLRIVYKIVDNVIEVAEIIVIGNRADAEVYDTAQKRILKKDK</sequence>
<gene>
    <name evidence="1" type="ORF">A6K76_03460</name>
</gene>
<dbReference type="Proteomes" id="UP000093482">
    <property type="component" value="Unassembled WGS sequence"/>
</dbReference>
<comment type="caution">
    <text evidence="1">The sequence shown here is derived from an EMBL/GenBank/DDBJ whole genome shotgun (WGS) entry which is preliminary data.</text>
</comment>
<reference evidence="1 2" key="1">
    <citation type="submission" date="2016-07" db="EMBL/GenBank/DDBJ databases">
        <title>Caryophanon latum genome sequencing.</title>
        <authorList>
            <person name="Verma A."/>
            <person name="Pal Y."/>
            <person name="Krishnamurthi S."/>
        </authorList>
    </citation>
    <scope>NUCLEOTIDE SEQUENCE [LARGE SCALE GENOMIC DNA]</scope>
    <source>
        <strain evidence="1 2">DSM 14151</strain>
    </source>
</reference>
<keyword evidence="2" id="KW-1185">Reference proteome</keyword>